<evidence type="ECO:0000259" key="7">
    <source>
        <dbReference type="PROSITE" id="PS50059"/>
    </source>
</evidence>
<dbReference type="Pfam" id="PF00254">
    <property type="entry name" value="FKBP_C"/>
    <property type="match status" value="1"/>
</dbReference>
<accession>A0ABQ0A7W8</accession>
<evidence type="ECO:0000256" key="4">
    <source>
        <dbReference type="ARBA" id="ARBA00023235"/>
    </source>
</evidence>
<dbReference type="PROSITE" id="PS50059">
    <property type="entry name" value="FKBP_PPIASE"/>
    <property type="match status" value="1"/>
</dbReference>
<dbReference type="PANTHER" id="PTHR43811:SF23">
    <property type="entry name" value="FKBP-TYPE 22 KDA PEPTIDYL-PROLYL CIS-TRANS ISOMERASE"/>
    <property type="match status" value="1"/>
</dbReference>
<dbReference type="NCBIfam" id="NF008602">
    <property type="entry name" value="PRK11570.1"/>
    <property type="match status" value="1"/>
</dbReference>
<dbReference type="Gene3D" id="3.10.50.40">
    <property type="match status" value="1"/>
</dbReference>
<dbReference type="Proteomes" id="UP001465153">
    <property type="component" value="Unassembled WGS sequence"/>
</dbReference>
<evidence type="ECO:0000256" key="6">
    <source>
        <dbReference type="RuleBase" id="RU003915"/>
    </source>
</evidence>
<dbReference type="PANTHER" id="PTHR43811">
    <property type="entry name" value="FKBP-TYPE PEPTIDYL-PROLYL CIS-TRANS ISOMERASE FKPA"/>
    <property type="match status" value="1"/>
</dbReference>
<organism evidence="8 9">
    <name type="scientific">Sessilibacter corallicola</name>
    <dbReference type="NCBI Taxonomy" id="2904075"/>
    <lineage>
        <taxon>Bacteria</taxon>
        <taxon>Pseudomonadati</taxon>
        <taxon>Pseudomonadota</taxon>
        <taxon>Gammaproteobacteria</taxon>
        <taxon>Cellvibrionales</taxon>
        <taxon>Cellvibrionaceae</taxon>
        <taxon>Sessilibacter</taxon>
    </lineage>
</organism>
<dbReference type="Pfam" id="PF01346">
    <property type="entry name" value="FKBP_N"/>
    <property type="match status" value="1"/>
</dbReference>
<evidence type="ECO:0000256" key="5">
    <source>
        <dbReference type="PROSITE-ProRule" id="PRU00277"/>
    </source>
</evidence>
<evidence type="ECO:0000256" key="3">
    <source>
        <dbReference type="ARBA" id="ARBA00023110"/>
    </source>
</evidence>
<keyword evidence="4 5" id="KW-0413">Isomerase</keyword>
<dbReference type="RefSeq" id="WP_233088991.1">
    <property type="nucleotide sequence ID" value="NZ_BAABWN010000004.1"/>
</dbReference>
<evidence type="ECO:0000313" key="9">
    <source>
        <dbReference type="Proteomes" id="UP001465153"/>
    </source>
</evidence>
<feature type="domain" description="PPIase FKBP-type" evidence="7">
    <location>
        <begin position="119"/>
        <end position="205"/>
    </location>
</feature>
<sequence>MSNKFESNEARASYGIGRQLGDRIAEKPFSSFDTEAALAGFVDGMNSAELQVSADDINAAFTVIQQEVEEQKKKEAETLGAAGAEFLKKNAEEDGVVVLESGLQYKVLVEGNGEKPTSASTVRTHYHGTLIDGTIFDSSVDRGVPAEFPVNGVIPGWTEALQLMPVGSKWRLYVPYNLAYGERGAGGKIGPYSTLIFDVELIDIL</sequence>
<keyword evidence="9" id="KW-1185">Reference proteome</keyword>
<dbReference type="EC" id="5.2.1.8" evidence="6"/>
<evidence type="ECO:0000256" key="1">
    <source>
        <dbReference type="ARBA" id="ARBA00000971"/>
    </source>
</evidence>
<dbReference type="GO" id="GO:0016853">
    <property type="term" value="F:isomerase activity"/>
    <property type="evidence" value="ECO:0007669"/>
    <property type="project" value="UniProtKB-KW"/>
</dbReference>
<gene>
    <name evidence="8" type="ORF">NBRC116591_15640</name>
</gene>
<comment type="catalytic activity">
    <reaction evidence="1 5 6">
        <text>[protein]-peptidylproline (omega=180) = [protein]-peptidylproline (omega=0)</text>
        <dbReference type="Rhea" id="RHEA:16237"/>
        <dbReference type="Rhea" id="RHEA-COMP:10747"/>
        <dbReference type="Rhea" id="RHEA-COMP:10748"/>
        <dbReference type="ChEBI" id="CHEBI:83833"/>
        <dbReference type="ChEBI" id="CHEBI:83834"/>
        <dbReference type="EC" id="5.2.1.8"/>
    </reaction>
</comment>
<dbReference type="InterPro" id="IPR000774">
    <property type="entry name" value="PPIase_FKBP_N"/>
</dbReference>
<protein>
    <recommendedName>
        <fullName evidence="6">Peptidyl-prolyl cis-trans isomerase</fullName>
        <ecNumber evidence="6">5.2.1.8</ecNumber>
    </recommendedName>
</protein>
<dbReference type="InterPro" id="IPR036944">
    <property type="entry name" value="PPIase_FKBP_N_sf"/>
</dbReference>
<keyword evidence="3 5" id="KW-0697">Rotamase</keyword>
<reference evidence="8 9" key="1">
    <citation type="submission" date="2024-04" db="EMBL/GenBank/DDBJ databases">
        <title>Draft genome sequence of Sessilibacter corallicola NBRC 116591.</title>
        <authorList>
            <person name="Miyakawa T."/>
            <person name="Kusuya Y."/>
            <person name="Miura T."/>
        </authorList>
    </citation>
    <scope>NUCLEOTIDE SEQUENCE [LARGE SCALE GENOMIC DNA]</scope>
    <source>
        <strain evidence="8 9">KU-00831-HH</strain>
    </source>
</reference>
<dbReference type="Gene3D" id="1.10.287.460">
    <property type="entry name" value="Peptidyl-prolyl cis-trans isomerase, FKBP-type, N-terminal domain"/>
    <property type="match status" value="1"/>
</dbReference>
<dbReference type="EMBL" id="BAABWN010000004">
    <property type="protein sequence ID" value="GAA6167754.1"/>
    <property type="molecule type" value="Genomic_DNA"/>
</dbReference>
<evidence type="ECO:0000313" key="8">
    <source>
        <dbReference type="EMBL" id="GAA6167754.1"/>
    </source>
</evidence>
<dbReference type="InterPro" id="IPR001179">
    <property type="entry name" value="PPIase_FKBP_dom"/>
</dbReference>
<dbReference type="SUPFAM" id="SSF54534">
    <property type="entry name" value="FKBP-like"/>
    <property type="match status" value="1"/>
</dbReference>
<dbReference type="InterPro" id="IPR046357">
    <property type="entry name" value="PPIase_dom_sf"/>
</dbReference>
<evidence type="ECO:0000256" key="2">
    <source>
        <dbReference type="ARBA" id="ARBA00006577"/>
    </source>
</evidence>
<name>A0ABQ0A7W8_9GAMM</name>
<comment type="similarity">
    <text evidence="2 6">Belongs to the FKBP-type PPIase family.</text>
</comment>
<comment type="caution">
    <text evidence="8">The sequence shown here is derived from an EMBL/GenBank/DDBJ whole genome shotgun (WGS) entry which is preliminary data.</text>
</comment>
<proteinExistence type="inferred from homology"/>